<dbReference type="EMBL" id="KZ805358">
    <property type="protein sequence ID" value="PVI01373.1"/>
    <property type="molecule type" value="Genomic_DNA"/>
</dbReference>
<dbReference type="InterPro" id="IPR022085">
    <property type="entry name" value="OpdG"/>
</dbReference>
<organism evidence="1 2">
    <name type="scientific">Periconia macrospinosa</name>
    <dbReference type="NCBI Taxonomy" id="97972"/>
    <lineage>
        <taxon>Eukaryota</taxon>
        <taxon>Fungi</taxon>
        <taxon>Dikarya</taxon>
        <taxon>Ascomycota</taxon>
        <taxon>Pezizomycotina</taxon>
        <taxon>Dothideomycetes</taxon>
        <taxon>Pleosporomycetidae</taxon>
        <taxon>Pleosporales</taxon>
        <taxon>Massarineae</taxon>
        <taxon>Periconiaceae</taxon>
        <taxon>Periconia</taxon>
    </lineage>
</organism>
<accession>A0A2V1DSZ1</accession>
<dbReference type="Proteomes" id="UP000244855">
    <property type="component" value="Unassembled WGS sequence"/>
</dbReference>
<name>A0A2V1DSZ1_9PLEO</name>
<evidence type="ECO:0000313" key="1">
    <source>
        <dbReference type="EMBL" id="PVI01373.1"/>
    </source>
</evidence>
<proteinExistence type="predicted"/>
<gene>
    <name evidence="1" type="ORF">DM02DRAFT_641888</name>
</gene>
<evidence type="ECO:0000313" key="2">
    <source>
        <dbReference type="Proteomes" id="UP000244855"/>
    </source>
</evidence>
<reference evidence="1 2" key="1">
    <citation type="journal article" date="2018" name="Sci. Rep.">
        <title>Comparative genomics provides insights into the lifestyle and reveals functional heterogeneity of dark septate endophytic fungi.</title>
        <authorList>
            <person name="Knapp D.G."/>
            <person name="Nemeth J.B."/>
            <person name="Barry K."/>
            <person name="Hainaut M."/>
            <person name="Henrissat B."/>
            <person name="Johnson J."/>
            <person name="Kuo A."/>
            <person name="Lim J.H.P."/>
            <person name="Lipzen A."/>
            <person name="Nolan M."/>
            <person name="Ohm R.A."/>
            <person name="Tamas L."/>
            <person name="Grigoriev I.V."/>
            <person name="Spatafora J.W."/>
            <person name="Nagy L.G."/>
            <person name="Kovacs G.M."/>
        </authorList>
    </citation>
    <scope>NUCLEOTIDE SEQUENCE [LARGE SCALE GENOMIC DNA]</scope>
    <source>
        <strain evidence="1 2">DSE2036</strain>
    </source>
</reference>
<dbReference type="PANTHER" id="PTHR38797:SF4">
    <property type="entry name" value="NUCLEAR PORE COMPLEX PROTEIN NUP85"/>
    <property type="match status" value="1"/>
</dbReference>
<protein>
    <submittedName>
        <fullName evidence="1">Uncharacterized protein</fullName>
    </submittedName>
</protein>
<keyword evidence="2" id="KW-1185">Reference proteome</keyword>
<dbReference type="OrthoDB" id="3350591at2759"/>
<dbReference type="AlphaFoldDB" id="A0A2V1DSZ1"/>
<sequence>MSAATYEEFEATQRREDYPPPQELLSALKKLVTDSSTPIEKIAKEAAAPWINNTTEEYPDFSLLWRTLLEAINAFQDHNDKFVDFVLALTKLPDGDGVFKDLPEFDQHFTEFALAMQDFRNDELNREARRQGQVNEHAFMAKLSSRGHGQNCLPIDELVRSGFVFRSTCEFAPWEKVNFPDIDDFFDEGDDEEEWREYRDRELELHSIKILNIKVPAAYHWLKHEGDRIYRLQGPMNGEYEWQNEALQVKWTGEQGYSKERFAFWRERFEWMTKVTALEHSTQRLAKECAELMQAIEEKQQ</sequence>
<dbReference type="Pfam" id="PF12311">
    <property type="entry name" value="DUF3632"/>
    <property type="match status" value="1"/>
</dbReference>
<dbReference type="STRING" id="97972.A0A2V1DSZ1"/>
<dbReference type="PANTHER" id="PTHR38797">
    <property type="entry name" value="NUCLEAR PORE COMPLEX PROTEIN NUP85-RELATED"/>
    <property type="match status" value="1"/>
</dbReference>
<dbReference type="InterPro" id="IPR053204">
    <property type="entry name" value="Oxopyrrolidines_Biosynth-assoc"/>
</dbReference>